<dbReference type="InterPro" id="IPR001497">
    <property type="entry name" value="MethylDNA_cys_MeTrfase_AS"/>
</dbReference>
<gene>
    <name evidence="12" type="primary">ogt1</name>
    <name evidence="12" type="ORF">GCM10011482_02670</name>
</gene>
<accession>A0A917JCE1</accession>
<evidence type="ECO:0000256" key="3">
    <source>
        <dbReference type="ARBA" id="ARBA00022490"/>
    </source>
</evidence>
<comment type="catalytic activity">
    <reaction evidence="8 9">
        <text>a 6-O-methyl-2'-deoxyguanosine in DNA + L-cysteinyl-[protein] = S-methyl-L-cysteinyl-[protein] + a 2'-deoxyguanosine in DNA</text>
        <dbReference type="Rhea" id="RHEA:24000"/>
        <dbReference type="Rhea" id="RHEA-COMP:10131"/>
        <dbReference type="Rhea" id="RHEA-COMP:10132"/>
        <dbReference type="Rhea" id="RHEA-COMP:11367"/>
        <dbReference type="Rhea" id="RHEA-COMP:11368"/>
        <dbReference type="ChEBI" id="CHEBI:29950"/>
        <dbReference type="ChEBI" id="CHEBI:82612"/>
        <dbReference type="ChEBI" id="CHEBI:85445"/>
        <dbReference type="ChEBI" id="CHEBI:85448"/>
        <dbReference type="EC" id="2.1.1.63"/>
    </reaction>
</comment>
<dbReference type="InterPro" id="IPR036388">
    <property type="entry name" value="WH-like_DNA-bd_sf"/>
</dbReference>
<keyword evidence="4 9" id="KW-0489">Methyltransferase</keyword>
<dbReference type="PANTHER" id="PTHR10815">
    <property type="entry name" value="METHYLATED-DNA--PROTEIN-CYSTEINE METHYLTRANSFERASE"/>
    <property type="match status" value="1"/>
</dbReference>
<dbReference type="SUPFAM" id="SSF53155">
    <property type="entry name" value="Methylated DNA-protein cysteine methyltransferase domain"/>
    <property type="match status" value="1"/>
</dbReference>
<dbReference type="InterPro" id="IPR036631">
    <property type="entry name" value="MGMT_N_sf"/>
</dbReference>
<dbReference type="GO" id="GO:0005737">
    <property type="term" value="C:cytoplasm"/>
    <property type="evidence" value="ECO:0007669"/>
    <property type="project" value="UniProtKB-SubCell"/>
</dbReference>
<evidence type="ECO:0000256" key="4">
    <source>
        <dbReference type="ARBA" id="ARBA00022603"/>
    </source>
</evidence>
<evidence type="ECO:0000313" key="13">
    <source>
        <dbReference type="Proteomes" id="UP000622610"/>
    </source>
</evidence>
<dbReference type="CDD" id="cd06445">
    <property type="entry name" value="ATase"/>
    <property type="match status" value="1"/>
</dbReference>
<evidence type="ECO:0000256" key="6">
    <source>
        <dbReference type="ARBA" id="ARBA00022763"/>
    </source>
</evidence>
<comment type="catalytic activity">
    <reaction evidence="1 9">
        <text>a 4-O-methyl-thymidine in DNA + L-cysteinyl-[protein] = a thymidine in DNA + S-methyl-L-cysteinyl-[protein]</text>
        <dbReference type="Rhea" id="RHEA:53428"/>
        <dbReference type="Rhea" id="RHEA-COMP:10131"/>
        <dbReference type="Rhea" id="RHEA-COMP:10132"/>
        <dbReference type="Rhea" id="RHEA-COMP:13555"/>
        <dbReference type="Rhea" id="RHEA-COMP:13556"/>
        <dbReference type="ChEBI" id="CHEBI:29950"/>
        <dbReference type="ChEBI" id="CHEBI:82612"/>
        <dbReference type="ChEBI" id="CHEBI:137386"/>
        <dbReference type="ChEBI" id="CHEBI:137387"/>
        <dbReference type="EC" id="2.1.1.63"/>
    </reaction>
</comment>
<evidence type="ECO:0000256" key="1">
    <source>
        <dbReference type="ARBA" id="ARBA00001286"/>
    </source>
</evidence>
<dbReference type="SUPFAM" id="SSF46767">
    <property type="entry name" value="Methylated DNA-protein cysteine methyltransferase, C-terminal domain"/>
    <property type="match status" value="1"/>
</dbReference>
<keyword evidence="7 9" id="KW-0234">DNA repair</keyword>
<dbReference type="EMBL" id="BMDT01000001">
    <property type="protein sequence ID" value="GGI64613.1"/>
    <property type="molecule type" value="Genomic_DNA"/>
</dbReference>
<reference evidence="12" key="1">
    <citation type="journal article" date="2014" name="Int. J. Syst. Evol. Microbiol.">
        <title>Complete genome sequence of Corynebacterium casei LMG S-19264T (=DSM 44701T), isolated from a smear-ripened cheese.</title>
        <authorList>
            <consortium name="US DOE Joint Genome Institute (JGI-PGF)"/>
            <person name="Walter F."/>
            <person name="Albersmeier A."/>
            <person name="Kalinowski J."/>
            <person name="Ruckert C."/>
        </authorList>
    </citation>
    <scope>NUCLEOTIDE SEQUENCE</scope>
    <source>
        <strain evidence="12">CCM 8433</strain>
    </source>
</reference>
<comment type="subcellular location">
    <subcellularLocation>
        <location evidence="9">Cytoplasm</location>
    </subcellularLocation>
</comment>
<dbReference type="Gene3D" id="1.10.10.10">
    <property type="entry name" value="Winged helix-like DNA-binding domain superfamily/Winged helix DNA-binding domain"/>
    <property type="match status" value="1"/>
</dbReference>
<feature type="domain" description="Methylguanine DNA methyltransferase ribonuclease-like" evidence="11">
    <location>
        <begin position="3"/>
        <end position="74"/>
    </location>
</feature>
<dbReference type="GO" id="GO:0003908">
    <property type="term" value="F:methylated-DNA-[protein]-cysteine S-methyltransferase activity"/>
    <property type="evidence" value="ECO:0007669"/>
    <property type="project" value="UniProtKB-UniRule"/>
</dbReference>
<dbReference type="GO" id="GO:0006307">
    <property type="term" value="P:DNA alkylation repair"/>
    <property type="evidence" value="ECO:0007669"/>
    <property type="project" value="UniProtKB-UniRule"/>
</dbReference>
<evidence type="ECO:0000259" key="11">
    <source>
        <dbReference type="Pfam" id="PF02870"/>
    </source>
</evidence>
<comment type="miscellaneous">
    <text evidence="9">This enzyme catalyzes only one turnover and therefore is not strictly catalytic. According to one definition, an enzyme is a biocatalyst that acts repeatedly and over many reaction cycles.</text>
</comment>
<organism evidence="12 13">
    <name type="scientific">Enterococcus alcedinis</name>
    <dbReference type="NCBI Taxonomy" id="1274384"/>
    <lineage>
        <taxon>Bacteria</taxon>
        <taxon>Bacillati</taxon>
        <taxon>Bacillota</taxon>
        <taxon>Bacilli</taxon>
        <taxon>Lactobacillales</taxon>
        <taxon>Enterococcaceae</taxon>
        <taxon>Enterococcus</taxon>
    </lineage>
</organism>
<dbReference type="InterPro" id="IPR008332">
    <property type="entry name" value="MethylG_MeTrfase_N"/>
</dbReference>
<dbReference type="FunFam" id="1.10.10.10:FF:000214">
    <property type="entry name" value="Methylated-DNA--protein-cysteine methyltransferase"/>
    <property type="match status" value="1"/>
</dbReference>
<evidence type="ECO:0000313" key="12">
    <source>
        <dbReference type="EMBL" id="GGI64613.1"/>
    </source>
</evidence>
<dbReference type="InterPro" id="IPR036217">
    <property type="entry name" value="MethylDNA_cys_MeTrfase_DNAb"/>
</dbReference>
<dbReference type="HAMAP" id="MF_00772">
    <property type="entry name" value="OGT"/>
    <property type="match status" value="1"/>
</dbReference>
<comment type="caution">
    <text evidence="12">The sequence shown here is derived from an EMBL/GenBank/DDBJ whole genome shotgun (WGS) entry which is preliminary data.</text>
</comment>
<evidence type="ECO:0000256" key="2">
    <source>
        <dbReference type="ARBA" id="ARBA00008711"/>
    </source>
</evidence>
<keyword evidence="6 9" id="KW-0227">DNA damage</keyword>
<dbReference type="Gene3D" id="3.30.160.70">
    <property type="entry name" value="Methylated DNA-protein cysteine methyltransferase domain"/>
    <property type="match status" value="1"/>
</dbReference>
<dbReference type="RefSeq" id="WP_188366460.1">
    <property type="nucleotide sequence ID" value="NZ_BMDT01000001.1"/>
</dbReference>
<dbReference type="NCBIfam" id="TIGR00589">
    <property type="entry name" value="ogt"/>
    <property type="match status" value="1"/>
</dbReference>
<keyword evidence="13" id="KW-1185">Reference proteome</keyword>
<dbReference type="GO" id="GO:0032259">
    <property type="term" value="P:methylation"/>
    <property type="evidence" value="ECO:0007669"/>
    <property type="project" value="UniProtKB-KW"/>
</dbReference>
<evidence type="ECO:0000259" key="10">
    <source>
        <dbReference type="Pfam" id="PF01035"/>
    </source>
</evidence>
<keyword evidence="5 9" id="KW-0808">Transferase</keyword>
<evidence type="ECO:0000256" key="7">
    <source>
        <dbReference type="ARBA" id="ARBA00023204"/>
    </source>
</evidence>
<name>A0A917JCE1_9ENTE</name>
<feature type="domain" description="Methylated-DNA-[protein]-cysteine S-methyltransferase DNA binding" evidence="10">
    <location>
        <begin position="79"/>
        <end position="163"/>
    </location>
</feature>
<dbReference type="Pfam" id="PF01035">
    <property type="entry name" value="DNA_binding_1"/>
    <property type="match status" value="1"/>
</dbReference>
<feature type="active site" description="Nucleophile; methyl group acceptor" evidence="9">
    <location>
        <position position="135"/>
    </location>
</feature>
<comment type="similarity">
    <text evidence="2 9">Belongs to the MGMT family.</text>
</comment>
<sequence length="188" mass="21135">MTIYSQTYHSPIGELILLSDGKDLTGVHYHRSEFQKKRENQRIIEEMLPLFVKVVHWLDAYFKGENPEITFSLAPKGTSFQQSVWKEICQIPYGQTTTYGEISQKIAQSMGKDKMSAQAVGGAVGSNPISIIIPCHRVIGKTGSMTGYGGGIERKLELFALEKIPENSYFIPKNIKEARSFANYNQIL</sequence>
<dbReference type="InterPro" id="IPR023546">
    <property type="entry name" value="MGMT"/>
</dbReference>
<comment type="function">
    <text evidence="9">Involved in the cellular defense against the biological effects of O6-methylguanine (O6-MeG) and O4-methylthymine (O4-MeT) in DNA. Repairs the methylated nucleobase in DNA by stoichiometrically transferring the methyl group to a cysteine residue in the enzyme. This is a suicide reaction: the enzyme is irreversibly inactivated.</text>
</comment>
<protein>
    <recommendedName>
        <fullName evidence="9">Methylated-DNA--protein-cysteine methyltransferase</fullName>
        <ecNumber evidence="9">2.1.1.63</ecNumber>
    </recommendedName>
    <alternativeName>
        <fullName evidence="9">6-O-methylguanine-DNA methyltransferase</fullName>
        <shortName evidence="9">MGMT</shortName>
    </alternativeName>
    <alternativeName>
        <fullName evidence="9">O-6-methylguanine-DNA-alkyltransferase</fullName>
    </alternativeName>
</protein>
<keyword evidence="3 9" id="KW-0963">Cytoplasm</keyword>
<reference evidence="12" key="2">
    <citation type="submission" date="2020-09" db="EMBL/GenBank/DDBJ databases">
        <authorList>
            <person name="Sun Q."/>
            <person name="Sedlacek I."/>
        </authorList>
    </citation>
    <scope>NUCLEOTIDE SEQUENCE</scope>
    <source>
        <strain evidence="12">CCM 8433</strain>
    </source>
</reference>
<dbReference type="Pfam" id="PF02870">
    <property type="entry name" value="Methyltransf_1N"/>
    <property type="match status" value="1"/>
</dbReference>
<dbReference type="InterPro" id="IPR014048">
    <property type="entry name" value="MethylDNA_cys_MeTrfase_DNA-bd"/>
</dbReference>
<evidence type="ECO:0000256" key="9">
    <source>
        <dbReference type="HAMAP-Rule" id="MF_00772"/>
    </source>
</evidence>
<dbReference type="PANTHER" id="PTHR10815:SF5">
    <property type="entry name" value="METHYLATED-DNA--PROTEIN-CYSTEINE METHYLTRANSFERASE"/>
    <property type="match status" value="1"/>
</dbReference>
<evidence type="ECO:0000256" key="5">
    <source>
        <dbReference type="ARBA" id="ARBA00022679"/>
    </source>
</evidence>
<dbReference type="PROSITE" id="PS00374">
    <property type="entry name" value="MGMT"/>
    <property type="match status" value="1"/>
</dbReference>
<dbReference type="EC" id="2.1.1.63" evidence="9"/>
<proteinExistence type="inferred from homology"/>
<dbReference type="Proteomes" id="UP000622610">
    <property type="component" value="Unassembled WGS sequence"/>
</dbReference>
<dbReference type="AlphaFoldDB" id="A0A917JCE1"/>
<evidence type="ECO:0000256" key="8">
    <source>
        <dbReference type="ARBA" id="ARBA00049348"/>
    </source>
</evidence>